<gene>
    <name evidence="2" type="ORF">DFH08DRAFT_1089142</name>
</gene>
<sequence length="243" mass="26046">MVYNVGYSISAKVRYKVVTGQVPSGSCRSSGLSGDSINPERSAPPPLLLLAHDHQHRCSVSTGLRCFVQVARKPRSRQATYLTSHLHRARAPPELSLLATHFIALGRKTTRAGNACTRCVVAGGFAALASSPALPLPNIFADRIDVALGSLQHALPLPTQSPRALATVAAFTSDAQARTACPHSLTSTEHLALAIRPAAPVEYRDRPRSPGRPTIPTNHSPGPPNLLFTLFQLLRRDKPAHTN</sequence>
<dbReference type="EMBL" id="JARIHO010000098">
    <property type="protein sequence ID" value="KAJ7304902.1"/>
    <property type="molecule type" value="Genomic_DNA"/>
</dbReference>
<evidence type="ECO:0000313" key="3">
    <source>
        <dbReference type="Proteomes" id="UP001218218"/>
    </source>
</evidence>
<name>A0AAD7E9P0_9AGAR</name>
<organism evidence="2 3">
    <name type="scientific">Mycena albidolilacea</name>
    <dbReference type="NCBI Taxonomy" id="1033008"/>
    <lineage>
        <taxon>Eukaryota</taxon>
        <taxon>Fungi</taxon>
        <taxon>Dikarya</taxon>
        <taxon>Basidiomycota</taxon>
        <taxon>Agaricomycotina</taxon>
        <taxon>Agaricomycetes</taxon>
        <taxon>Agaricomycetidae</taxon>
        <taxon>Agaricales</taxon>
        <taxon>Marasmiineae</taxon>
        <taxon>Mycenaceae</taxon>
        <taxon>Mycena</taxon>
    </lineage>
</organism>
<reference evidence="2" key="1">
    <citation type="submission" date="2023-03" db="EMBL/GenBank/DDBJ databases">
        <title>Massive genome expansion in bonnet fungi (Mycena s.s.) driven by repeated elements and novel gene families across ecological guilds.</title>
        <authorList>
            <consortium name="Lawrence Berkeley National Laboratory"/>
            <person name="Harder C.B."/>
            <person name="Miyauchi S."/>
            <person name="Viragh M."/>
            <person name="Kuo A."/>
            <person name="Thoen E."/>
            <person name="Andreopoulos B."/>
            <person name="Lu D."/>
            <person name="Skrede I."/>
            <person name="Drula E."/>
            <person name="Henrissat B."/>
            <person name="Morin E."/>
            <person name="Kohler A."/>
            <person name="Barry K."/>
            <person name="LaButti K."/>
            <person name="Morin E."/>
            <person name="Salamov A."/>
            <person name="Lipzen A."/>
            <person name="Mereny Z."/>
            <person name="Hegedus B."/>
            <person name="Baldrian P."/>
            <person name="Stursova M."/>
            <person name="Weitz H."/>
            <person name="Taylor A."/>
            <person name="Grigoriev I.V."/>
            <person name="Nagy L.G."/>
            <person name="Martin F."/>
            <person name="Kauserud H."/>
        </authorList>
    </citation>
    <scope>NUCLEOTIDE SEQUENCE</scope>
    <source>
        <strain evidence="2">CBHHK002</strain>
    </source>
</reference>
<feature type="region of interest" description="Disordered" evidence="1">
    <location>
        <begin position="199"/>
        <end position="224"/>
    </location>
</feature>
<evidence type="ECO:0000313" key="2">
    <source>
        <dbReference type="EMBL" id="KAJ7304902.1"/>
    </source>
</evidence>
<accession>A0AAD7E9P0</accession>
<dbReference type="Proteomes" id="UP001218218">
    <property type="component" value="Unassembled WGS sequence"/>
</dbReference>
<dbReference type="AlphaFoldDB" id="A0AAD7E9P0"/>
<evidence type="ECO:0000256" key="1">
    <source>
        <dbReference type="SAM" id="MobiDB-lite"/>
    </source>
</evidence>
<comment type="caution">
    <text evidence="2">The sequence shown here is derived from an EMBL/GenBank/DDBJ whole genome shotgun (WGS) entry which is preliminary data.</text>
</comment>
<protein>
    <submittedName>
        <fullName evidence="2">Uncharacterized protein</fullName>
    </submittedName>
</protein>
<keyword evidence="3" id="KW-1185">Reference proteome</keyword>
<proteinExistence type="predicted"/>